<evidence type="ECO:0000313" key="2">
    <source>
        <dbReference type="EMBL" id="SVE48859.1"/>
    </source>
</evidence>
<name>A0A383DWZ5_9ZZZZ</name>
<dbReference type="CDD" id="cd02199">
    <property type="entry name" value="YjgF_YER057c_UK114_like_1"/>
    <property type="match status" value="1"/>
</dbReference>
<dbReference type="AlphaFoldDB" id="A0A383DWZ5"/>
<organism evidence="2">
    <name type="scientific">marine metagenome</name>
    <dbReference type="NCBI Taxonomy" id="408172"/>
    <lineage>
        <taxon>unclassified sequences</taxon>
        <taxon>metagenomes</taxon>
        <taxon>ecological metagenomes</taxon>
    </lineage>
</organism>
<reference evidence="2" key="1">
    <citation type="submission" date="2018-05" db="EMBL/GenBank/DDBJ databases">
        <authorList>
            <person name="Lanie J.A."/>
            <person name="Ng W.-L."/>
            <person name="Kazmierczak K.M."/>
            <person name="Andrzejewski T.M."/>
            <person name="Davidsen T.M."/>
            <person name="Wayne K.J."/>
            <person name="Tettelin H."/>
            <person name="Glass J.I."/>
            <person name="Rusch D."/>
            <person name="Podicherti R."/>
            <person name="Tsui H.-C.T."/>
            <person name="Winkler M.E."/>
        </authorList>
    </citation>
    <scope>NUCLEOTIDE SEQUENCE</scope>
</reference>
<dbReference type="Gene3D" id="3.30.1330.40">
    <property type="entry name" value="RutC-like"/>
    <property type="match status" value="1"/>
</dbReference>
<dbReference type="EMBL" id="UINC01220797">
    <property type="protein sequence ID" value="SVE48859.1"/>
    <property type="molecule type" value="Genomic_DNA"/>
</dbReference>
<feature type="non-terminal residue" evidence="2">
    <location>
        <position position="1"/>
    </location>
</feature>
<protein>
    <submittedName>
        <fullName evidence="2">Uncharacterized protein</fullName>
    </submittedName>
</protein>
<feature type="region of interest" description="Disordered" evidence="1">
    <location>
        <begin position="1"/>
        <end position="23"/>
    </location>
</feature>
<sequence length="222" mass="23649">PPKSLANGREPTPSAFAESHRKGKGMAELNAGWKRSFDVYDRIDKLGIDLMSKGEVLPAPKGRRICNLTFTPSGLLFTSGTGAGRGAVTNDDGDVEAGYEAGREAGIRHLRALHWGLDPEGTLNDIWYFVKCIGMVNSAGGGAFSKSPRVVDGYTKLFHDVFGGPLSEFAEDGMDSSLSGWHARSAVAGFDLPGHVLIEPEMIVQVDPALALKIIAGRGPQI</sequence>
<proteinExistence type="predicted"/>
<dbReference type="SUPFAM" id="SSF55298">
    <property type="entry name" value="YjgF-like"/>
    <property type="match status" value="1"/>
</dbReference>
<gene>
    <name evidence="2" type="ORF">METZ01_LOCUS501713</name>
</gene>
<accession>A0A383DWZ5</accession>
<evidence type="ECO:0000256" key="1">
    <source>
        <dbReference type="SAM" id="MobiDB-lite"/>
    </source>
</evidence>
<dbReference type="InterPro" id="IPR013813">
    <property type="entry name" value="Endoribo_LPSP/chorism_mut-like"/>
</dbReference>
<dbReference type="InterPro" id="IPR035959">
    <property type="entry name" value="RutC-like_sf"/>
</dbReference>